<evidence type="ECO:0000256" key="2">
    <source>
        <dbReference type="SAM" id="MobiDB-lite"/>
    </source>
</evidence>
<feature type="compositionally biased region" description="Low complexity" evidence="2">
    <location>
        <begin position="181"/>
        <end position="203"/>
    </location>
</feature>
<evidence type="ECO:0000313" key="3">
    <source>
        <dbReference type="EMBL" id="KAK1677041.1"/>
    </source>
</evidence>
<dbReference type="AlphaFoldDB" id="A0AAD8WSE3"/>
<dbReference type="Proteomes" id="UP001231189">
    <property type="component" value="Unassembled WGS sequence"/>
</dbReference>
<gene>
    <name evidence="3" type="ORF">QYE76_037889</name>
</gene>
<feature type="compositionally biased region" description="Low complexity" evidence="2">
    <location>
        <begin position="211"/>
        <end position="223"/>
    </location>
</feature>
<organism evidence="3 4">
    <name type="scientific">Lolium multiflorum</name>
    <name type="common">Italian ryegrass</name>
    <name type="synonym">Lolium perenne subsp. multiflorum</name>
    <dbReference type="NCBI Taxonomy" id="4521"/>
    <lineage>
        <taxon>Eukaryota</taxon>
        <taxon>Viridiplantae</taxon>
        <taxon>Streptophyta</taxon>
        <taxon>Embryophyta</taxon>
        <taxon>Tracheophyta</taxon>
        <taxon>Spermatophyta</taxon>
        <taxon>Magnoliopsida</taxon>
        <taxon>Liliopsida</taxon>
        <taxon>Poales</taxon>
        <taxon>Poaceae</taxon>
        <taxon>BOP clade</taxon>
        <taxon>Pooideae</taxon>
        <taxon>Poodae</taxon>
        <taxon>Poeae</taxon>
        <taxon>Poeae Chloroplast Group 2 (Poeae type)</taxon>
        <taxon>Loliodinae</taxon>
        <taxon>Loliinae</taxon>
        <taxon>Lolium</taxon>
    </lineage>
</organism>
<sequence>MWLYSGPMDESRVNVAELYDKELLDEVRRLTHFSQHDSIPLLSLQMPYDSDHQPAEVLSTTECFPNVSDENLEEGDSTSLIESYAEENEMFEDEDNDPANPEALTTDHRSFADELSDTAESNHDNHADHAPFVDAASEKTTAQPPKRSSGGFADEDDLLEFDEGFIEPPSKKAKESPNRPTPAASEASARAAATTTQPSTASSLSKGKENTSPAATAVPPSSAEKPDIQTVISALKGFASQFSSLEADKIRLQEEVESTSSKLDNAVKFAAAARQNADSLKKELDQLKRKLKEEEKERVESEAQRKEKDGLLRQSTLALLGKLPDNSSVDALSMAIESGDLIHALLQKNKGVMSRLHAMIFPKADQEKSLEQLMDTFVVDIEGTIEVAPVPSFAEGSLANASEHDRLQHMKTRILQLEQDMRGLHAMATIIKKKGELAIDAERY</sequence>
<reference evidence="3" key="1">
    <citation type="submission" date="2023-07" db="EMBL/GenBank/DDBJ databases">
        <title>A chromosome-level genome assembly of Lolium multiflorum.</title>
        <authorList>
            <person name="Chen Y."/>
            <person name="Copetti D."/>
            <person name="Kolliker R."/>
            <person name="Studer B."/>
        </authorList>
    </citation>
    <scope>NUCLEOTIDE SEQUENCE</scope>
    <source>
        <strain evidence="3">02402/16</strain>
        <tissue evidence="3">Leaf</tissue>
    </source>
</reference>
<feature type="coiled-coil region" evidence="1">
    <location>
        <begin position="270"/>
        <end position="309"/>
    </location>
</feature>
<accession>A0AAD8WSE3</accession>
<dbReference type="EMBL" id="JAUUTY010000002">
    <property type="protein sequence ID" value="KAK1677041.1"/>
    <property type="molecule type" value="Genomic_DNA"/>
</dbReference>
<evidence type="ECO:0000313" key="4">
    <source>
        <dbReference type="Proteomes" id="UP001231189"/>
    </source>
</evidence>
<keyword evidence="1" id="KW-0175">Coiled coil</keyword>
<name>A0AAD8WSE3_LOLMU</name>
<evidence type="ECO:0000256" key="1">
    <source>
        <dbReference type="SAM" id="Coils"/>
    </source>
</evidence>
<feature type="region of interest" description="Disordered" evidence="2">
    <location>
        <begin position="136"/>
        <end position="226"/>
    </location>
</feature>
<feature type="compositionally biased region" description="Acidic residues" evidence="2">
    <location>
        <begin position="153"/>
        <end position="165"/>
    </location>
</feature>
<keyword evidence="4" id="KW-1185">Reference proteome</keyword>
<protein>
    <submittedName>
        <fullName evidence="3">Uncharacterized protein</fullName>
    </submittedName>
</protein>
<proteinExistence type="predicted"/>
<comment type="caution">
    <text evidence="3">The sequence shown here is derived from an EMBL/GenBank/DDBJ whole genome shotgun (WGS) entry which is preliminary data.</text>
</comment>